<dbReference type="Pfam" id="PF20176">
    <property type="entry name" value="DUF6541"/>
    <property type="match status" value="1"/>
</dbReference>
<gene>
    <name evidence="2" type="ORF">GCM10023168_03930</name>
</gene>
<proteinExistence type="predicted"/>
<feature type="transmembrane region" description="Helical" evidence="1">
    <location>
        <begin position="451"/>
        <end position="472"/>
    </location>
</feature>
<accession>A0ABP8JZ66</accession>
<keyword evidence="1" id="KW-1133">Transmembrane helix</keyword>
<evidence type="ECO:0000256" key="1">
    <source>
        <dbReference type="SAM" id="Phobius"/>
    </source>
</evidence>
<keyword evidence="3" id="KW-1185">Reference proteome</keyword>
<feature type="transmembrane region" description="Helical" evidence="1">
    <location>
        <begin position="415"/>
        <end position="431"/>
    </location>
</feature>
<feature type="transmembrane region" description="Helical" evidence="1">
    <location>
        <begin position="390"/>
        <end position="410"/>
    </location>
</feature>
<feature type="transmembrane region" description="Helical" evidence="1">
    <location>
        <begin position="484"/>
        <end position="506"/>
    </location>
</feature>
<feature type="transmembrane region" description="Helical" evidence="1">
    <location>
        <begin position="197"/>
        <end position="221"/>
    </location>
</feature>
<evidence type="ECO:0000313" key="3">
    <source>
        <dbReference type="Proteomes" id="UP001500945"/>
    </source>
</evidence>
<feature type="transmembrane region" description="Helical" evidence="1">
    <location>
        <begin position="55"/>
        <end position="78"/>
    </location>
</feature>
<name>A0ABP8JZ66_9MICO</name>
<feature type="transmembrane region" description="Helical" evidence="1">
    <location>
        <begin position="107"/>
        <end position="129"/>
    </location>
</feature>
<sequence length="661" mass="68496">MLPALVALALLLLPGFVPLVLIGLRPTVAAAASPALSTGIVVAAGSVAAALDRPWTATMLLLGTGLAWLVAAAAWFGLRAARARWWPGTQGDRSLSSTAGPEREGPAWASATALLLGTLAAASIVAFVLTRSADSPEEFPQHPDTIFHLGVTQWMAENRDISYQHGTTFARGPVTSGYPIGLHSMAASVALFTDVPAVVAVSAIVLVTAGVIWPLGVGVVARIAFGGAVVAGVGAVTSVLFVAFPFMLMGFGVLWANLYGQALLPGVLALGLTVTAGLAPNLGSTDPVGRGFLAAAICLPGLALAHPQAVITGILFLAAAALVAAARRARAPVGTPWRRLPVTVISSALVVGVVASLIITPGSMKATGAPGPEMSVHDALQDVAGFAPRVATPAYLLGVTVLVGCLAIVLWFRSALWVLLGLTVLVTAYYLNTAVDTPTARLLTWPWYNNAIRIAAVGVLPAALTATAAILGPARLVGRHRSPGWAWEGAVAAAVVAALVIPPSAWVRRDVKWLRPYFHPGVARSWANPEELAALHELAAQLPDDAVVAADPWKGGTYMYVVGGTTMLWPTEKANTTPSLRLLGLRLDRVGDEPAVCQAALDQGVTHALTGGVPFLWGGSRSRRQYVGVARVSNSPAWRELSAAGPYRLFEMVDCADRPGG</sequence>
<reference evidence="3" key="1">
    <citation type="journal article" date="2019" name="Int. J. Syst. Evol. Microbiol.">
        <title>The Global Catalogue of Microorganisms (GCM) 10K type strain sequencing project: providing services to taxonomists for standard genome sequencing and annotation.</title>
        <authorList>
            <consortium name="The Broad Institute Genomics Platform"/>
            <consortium name="The Broad Institute Genome Sequencing Center for Infectious Disease"/>
            <person name="Wu L."/>
            <person name="Ma J."/>
        </authorList>
    </citation>
    <scope>NUCLEOTIDE SEQUENCE [LARGE SCALE GENOMIC DNA]</scope>
    <source>
        <strain evidence="3">JCM 17809</strain>
    </source>
</reference>
<keyword evidence="1" id="KW-0472">Membrane</keyword>
<feature type="transmembrane region" description="Helical" evidence="1">
    <location>
        <begin position="287"/>
        <end position="304"/>
    </location>
</feature>
<organism evidence="2 3">
    <name type="scientific">Fodinibacter luteus</name>
    <dbReference type="NCBI Taxonomy" id="552064"/>
    <lineage>
        <taxon>Bacteria</taxon>
        <taxon>Bacillati</taxon>
        <taxon>Actinomycetota</taxon>
        <taxon>Actinomycetes</taxon>
        <taxon>Micrococcales</taxon>
        <taxon>Intrasporangiaceae</taxon>
        <taxon>Fodinibacter (ex Wang et al. 2009)</taxon>
    </lineage>
</organism>
<dbReference type="Proteomes" id="UP001500945">
    <property type="component" value="Unassembled WGS sequence"/>
</dbReference>
<dbReference type="InterPro" id="IPR046671">
    <property type="entry name" value="DUF6541"/>
</dbReference>
<feature type="transmembrane region" description="Helical" evidence="1">
    <location>
        <begin position="228"/>
        <end position="256"/>
    </location>
</feature>
<dbReference type="EMBL" id="BAABGM010000002">
    <property type="protein sequence ID" value="GAA4398171.1"/>
    <property type="molecule type" value="Genomic_DNA"/>
</dbReference>
<feature type="transmembrane region" description="Helical" evidence="1">
    <location>
        <begin position="310"/>
        <end position="328"/>
    </location>
</feature>
<comment type="caution">
    <text evidence="2">The sequence shown here is derived from an EMBL/GenBank/DDBJ whole genome shotgun (WGS) entry which is preliminary data.</text>
</comment>
<keyword evidence="1" id="KW-0812">Transmembrane</keyword>
<protein>
    <submittedName>
        <fullName evidence="2">Uncharacterized protein</fullName>
    </submittedName>
</protein>
<feature type="transmembrane region" description="Helical" evidence="1">
    <location>
        <begin position="262"/>
        <end position="280"/>
    </location>
</feature>
<feature type="transmembrane region" description="Helical" evidence="1">
    <location>
        <begin position="340"/>
        <end position="359"/>
    </location>
</feature>
<evidence type="ECO:0000313" key="2">
    <source>
        <dbReference type="EMBL" id="GAA4398171.1"/>
    </source>
</evidence>